<name>A0A6C2U441_PONDE</name>
<protein>
    <submittedName>
        <fullName evidence="1">Uncharacterized protein</fullName>
    </submittedName>
</protein>
<gene>
    <name evidence="1" type="ORF">PDESU_03299</name>
</gene>
<dbReference type="EMBL" id="CAAHFG010000002">
    <property type="protein sequence ID" value="VGO14730.1"/>
    <property type="molecule type" value="Genomic_DNA"/>
</dbReference>
<sequence>MMRPSLVIIPAVLLWLVAECIGSTNGPPMPDGGPGSTPAPALRGTFRKATTTNTVPVHIRTIGSVARLQTIAPVHLELTPPGWHPPRPVPTFDFSVPMLTTTNLSTGLWISVEVPCSVPATNAAQFFKLYGGSGSTPTAARTEVPAE</sequence>
<evidence type="ECO:0000313" key="2">
    <source>
        <dbReference type="Proteomes" id="UP000366872"/>
    </source>
</evidence>
<accession>A0A6C2U441</accession>
<reference evidence="1 2" key="1">
    <citation type="submission" date="2019-04" db="EMBL/GenBank/DDBJ databases">
        <authorList>
            <person name="Van Vliet M D."/>
        </authorList>
    </citation>
    <scope>NUCLEOTIDE SEQUENCE [LARGE SCALE GENOMIC DNA]</scope>
    <source>
        <strain evidence="1 2">F1</strain>
    </source>
</reference>
<dbReference type="AlphaFoldDB" id="A0A6C2U441"/>
<organism evidence="1 2">
    <name type="scientific">Pontiella desulfatans</name>
    <dbReference type="NCBI Taxonomy" id="2750659"/>
    <lineage>
        <taxon>Bacteria</taxon>
        <taxon>Pseudomonadati</taxon>
        <taxon>Kiritimatiellota</taxon>
        <taxon>Kiritimatiellia</taxon>
        <taxon>Kiritimatiellales</taxon>
        <taxon>Pontiellaceae</taxon>
        <taxon>Pontiella</taxon>
    </lineage>
</organism>
<keyword evidence="2" id="KW-1185">Reference proteome</keyword>
<evidence type="ECO:0000313" key="1">
    <source>
        <dbReference type="EMBL" id="VGO14730.1"/>
    </source>
</evidence>
<dbReference type="RefSeq" id="WP_136080364.1">
    <property type="nucleotide sequence ID" value="NZ_CAAHFG010000002.1"/>
</dbReference>
<proteinExistence type="predicted"/>
<dbReference type="Proteomes" id="UP000366872">
    <property type="component" value="Unassembled WGS sequence"/>
</dbReference>